<feature type="domain" description="Magnesium transporter MgtE intracellular" evidence="2">
    <location>
        <begin position="124"/>
        <end position="181"/>
    </location>
</feature>
<sequence length="201" mass="21261">MARGTLSMRSLTRPLMVVAIMLVGSAAIRFSEGIGPVMADATRGAMDSGAAAIRAATEPELDLLQKSLLSREADLVAQAEIVAAREAAAQAAEEEIARRQAELDAAENELAHAEADLERRVRTAKTANETDIAKLVAVYEAMKPQDAAEVFEAMSPEFASGFLSEMSPNTAAMILADLSPEFAYSVSVLMAGRNAGMDESN</sequence>
<dbReference type="Gene3D" id="1.25.60.10">
    <property type="entry name" value="MgtE N-terminal domain-like"/>
    <property type="match status" value="1"/>
</dbReference>
<dbReference type="EMBL" id="CP000830">
    <property type="protein sequence ID" value="ABV94994.1"/>
    <property type="molecule type" value="Genomic_DNA"/>
</dbReference>
<dbReference type="eggNOG" id="COG3334">
    <property type="taxonomic scope" value="Bacteria"/>
</dbReference>
<evidence type="ECO:0000313" key="4">
    <source>
        <dbReference type="Proteomes" id="UP000006833"/>
    </source>
</evidence>
<organism evidence="3 4">
    <name type="scientific">Dinoroseobacter shibae (strain DSM 16493 / NCIMB 14021 / DFL 12)</name>
    <dbReference type="NCBI Taxonomy" id="398580"/>
    <lineage>
        <taxon>Bacteria</taxon>
        <taxon>Pseudomonadati</taxon>
        <taxon>Pseudomonadota</taxon>
        <taxon>Alphaproteobacteria</taxon>
        <taxon>Rhodobacterales</taxon>
        <taxon>Roseobacteraceae</taxon>
        <taxon>Dinoroseobacter</taxon>
    </lineage>
</organism>
<keyword evidence="4" id="KW-1185">Reference proteome</keyword>
<evidence type="ECO:0000256" key="1">
    <source>
        <dbReference type="SAM" id="Coils"/>
    </source>
</evidence>
<gene>
    <name evidence="3" type="ordered locus">Dshi_3261</name>
</gene>
<dbReference type="KEGG" id="dsh:Dshi_3261"/>
<dbReference type="RefSeq" id="WP_012179921.1">
    <property type="nucleotide sequence ID" value="NC_009952.1"/>
</dbReference>
<dbReference type="SUPFAM" id="SSF158791">
    <property type="entry name" value="MgtE N-terminal domain-like"/>
    <property type="match status" value="1"/>
</dbReference>
<protein>
    <recommendedName>
        <fullName evidence="2">Magnesium transporter MgtE intracellular domain-containing protein</fullName>
    </recommendedName>
</protein>
<dbReference type="InterPro" id="IPR038076">
    <property type="entry name" value="MgtE_N_sf"/>
</dbReference>
<reference evidence="4" key="1">
    <citation type="journal article" date="2010" name="ISME J.">
        <title>The complete genome sequence of the algal symbiont Dinoroseobacter shibae: a hitchhiker's guide to life in the sea.</title>
        <authorList>
            <person name="Wagner-Dobler I."/>
            <person name="Ballhausen B."/>
            <person name="Berger M."/>
            <person name="Brinkhoff T."/>
            <person name="Buchholz I."/>
            <person name="Bunk B."/>
            <person name="Cypionka H."/>
            <person name="Daniel R."/>
            <person name="Drepper T."/>
            <person name="Gerdts G."/>
            <person name="Hahnke S."/>
            <person name="Han C."/>
            <person name="Jahn D."/>
            <person name="Kalhoefer D."/>
            <person name="Kiss H."/>
            <person name="Klenk H.P."/>
            <person name="Kyrpides N."/>
            <person name="Liebl W."/>
            <person name="Liesegang H."/>
            <person name="Meincke L."/>
            <person name="Pati A."/>
            <person name="Petersen J."/>
            <person name="Piekarski T."/>
            <person name="Pommerenke C."/>
            <person name="Pradella S."/>
            <person name="Pukall R."/>
            <person name="Rabus R."/>
            <person name="Stackebrandt E."/>
            <person name="Thole S."/>
            <person name="Thompson L."/>
            <person name="Tielen P."/>
            <person name="Tomasch J."/>
            <person name="von Jan M."/>
            <person name="Wanphrut N."/>
            <person name="Wichels A."/>
            <person name="Zech H."/>
            <person name="Simon M."/>
        </authorList>
    </citation>
    <scope>NUCLEOTIDE SEQUENCE [LARGE SCALE GENOMIC DNA]</scope>
    <source>
        <strain evidence="4">DSM 16493 / NCIMB 14021 / DFL 12</strain>
    </source>
</reference>
<dbReference type="Pfam" id="PF03448">
    <property type="entry name" value="MgtE_N"/>
    <property type="match status" value="1"/>
</dbReference>
<dbReference type="InterPro" id="IPR006668">
    <property type="entry name" value="Mg_transptr_MgtE_intracell_dom"/>
</dbReference>
<keyword evidence="1" id="KW-0175">Coiled coil</keyword>
<evidence type="ECO:0000259" key="2">
    <source>
        <dbReference type="Pfam" id="PF03448"/>
    </source>
</evidence>
<dbReference type="HOGENOM" id="CLU_126536_0_0_5"/>
<proteinExistence type="predicted"/>
<name>A8LMR9_DINSH</name>
<dbReference type="AlphaFoldDB" id="A8LMR9"/>
<feature type="coiled-coil region" evidence="1">
    <location>
        <begin position="82"/>
        <end position="123"/>
    </location>
</feature>
<accession>A8LMR9</accession>
<dbReference type="Proteomes" id="UP000006833">
    <property type="component" value="Chromosome"/>
</dbReference>
<dbReference type="STRING" id="398580.Dshi_3261"/>
<evidence type="ECO:0000313" key="3">
    <source>
        <dbReference type="EMBL" id="ABV94994.1"/>
    </source>
</evidence>